<dbReference type="AlphaFoldDB" id="A0A9X0CF72"/>
<dbReference type="Proteomes" id="UP001163046">
    <property type="component" value="Unassembled WGS sequence"/>
</dbReference>
<dbReference type="CDD" id="cd14473">
    <property type="entry name" value="FERM_B-lobe"/>
    <property type="match status" value="1"/>
</dbReference>
<dbReference type="InterPro" id="IPR035963">
    <property type="entry name" value="FERM_2"/>
</dbReference>
<organism evidence="2 3">
    <name type="scientific">Desmophyllum pertusum</name>
    <dbReference type="NCBI Taxonomy" id="174260"/>
    <lineage>
        <taxon>Eukaryota</taxon>
        <taxon>Metazoa</taxon>
        <taxon>Cnidaria</taxon>
        <taxon>Anthozoa</taxon>
        <taxon>Hexacorallia</taxon>
        <taxon>Scleractinia</taxon>
        <taxon>Caryophylliina</taxon>
        <taxon>Caryophylliidae</taxon>
        <taxon>Desmophyllum</taxon>
    </lineage>
</organism>
<dbReference type="Pfam" id="PF00373">
    <property type="entry name" value="FERM_M"/>
    <property type="match status" value="1"/>
</dbReference>
<dbReference type="Gene3D" id="3.10.20.90">
    <property type="entry name" value="Phosphatidylinositol 3-kinase Catalytic Subunit, Chain A, domain 1"/>
    <property type="match status" value="1"/>
</dbReference>
<dbReference type="SUPFAM" id="SSF47031">
    <property type="entry name" value="Second domain of FERM"/>
    <property type="match status" value="1"/>
</dbReference>
<proteinExistence type="predicted"/>
<dbReference type="InterPro" id="IPR018979">
    <property type="entry name" value="FERM_N"/>
</dbReference>
<dbReference type="InterPro" id="IPR019748">
    <property type="entry name" value="FERM_central"/>
</dbReference>
<evidence type="ECO:0000313" key="3">
    <source>
        <dbReference type="Proteomes" id="UP001163046"/>
    </source>
</evidence>
<dbReference type="Gene3D" id="1.20.80.10">
    <property type="match status" value="1"/>
</dbReference>
<dbReference type="GO" id="GO:0005856">
    <property type="term" value="C:cytoskeleton"/>
    <property type="evidence" value="ECO:0007669"/>
    <property type="project" value="TreeGrafter"/>
</dbReference>
<dbReference type="Pfam" id="PF09379">
    <property type="entry name" value="FERM_N"/>
    <property type="match status" value="1"/>
</dbReference>
<dbReference type="OrthoDB" id="194358at2759"/>
<dbReference type="PROSITE" id="PS50057">
    <property type="entry name" value="FERM_3"/>
    <property type="match status" value="1"/>
</dbReference>
<dbReference type="CDD" id="cd01765">
    <property type="entry name" value="FERM_F0_F1"/>
    <property type="match status" value="1"/>
</dbReference>
<dbReference type="InterPro" id="IPR029071">
    <property type="entry name" value="Ubiquitin-like_domsf"/>
</dbReference>
<accession>A0A9X0CF72</accession>
<feature type="domain" description="FERM" evidence="1">
    <location>
        <begin position="13"/>
        <end position="322"/>
    </location>
</feature>
<sequence length="365" mass="42053">MSLKFLRSTSNIIEFQVVLLDNSEFITAFDQKTVQGSELLDRVCEKVEVPPCYKQYFGLQYIDREDGDVVWLNLDKEIHSRRKSKPLLYQLAVKVFPQDPLKNMVKNMQRLILLQVKGLINRGKFSLPVNKHALIDGFYAQAILGDFNVKRHKPGYLEDRLGVFYCPPTGINSDGNINEEDYEVMVKDLHKSHRGMTREEAVSASLDICKELENYGAWMHYGGTDCNGNEVVFCVSLQGIRICQLKNKFPEVGEVCHNFHWRDIISMFCDNAKFHMYVAEAREKEGMACRVFRFNKGLYGYKTAQRLQLDAENHQKFFFEGNPERATIMRSMSVEAKSMNRIARSGSGQYLASKINLTLRRATLK</sequence>
<dbReference type="GO" id="GO:0031032">
    <property type="term" value="P:actomyosin structure organization"/>
    <property type="evidence" value="ECO:0007669"/>
    <property type="project" value="TreeGrafter"/>
</dbReference>
<comment type="caution">
    <text evidence="2">The sequence shown here is derived from an EMBL/GenBank/DDBJ whole genome shotgun (WGS) entry which is preliminary data.</text>
</comment>
<name>A0A9X0CF72_9CNID</name>
<dbReference type="EMBL" id="MU827782">
    <property type="protein sequence ID" value="KAJ7336651.1"/>
    <property type="molecule type" value="Genomic_DNA"/>
</dbReference>
<keyword evidence="3" id="KW-1185">Reference proteome</keyword>
<dbReference type="PANTHER" id="PTHR23280:SF21">
    <property type="entry name" value="PROTEIN 4.1 HOMOLOG"/>
    <property type="match status" value="1"/>
</dbReference>
<reference evidence="2" key="1">
    <citation type="submission" date="2023-01" db="EMBL/GenBank/DDBJ databases">
        <title>Genome assembly of the deep-sea coral Lophelia pertusa.</title>
        <authorList>
            <person name="Herrera S."/>
            <person name="Cordes E."/>
        </authorList>
    </citation>
    <scope>NUCLEOTIDE SEQUENCE</scope>
    <source>
        <strain evidence="2">USNM1676648</strain>
        <tissue evidence="2">Polyp</tissue>
    </source>
</reference>
<dbReference type="SUPFAM" id="SSF54236">
    <property type="entry name" value="Ubiquitin-like"/>
    <property type="match status" value="1"/>
</dbReference>
<dbReference type="InterPro" id="IPR014352">
    <property type="entry name" value="FERM/acyl-CoA-bd_prot_sf"/>
</dbReference>
<dbReference type="SUPFAM" id="SSF50729">
    <property type="entry name" value="PH domain-like"/>
    <property type="match status" value="1"/>
</dbReference>
<evidence type="ECO:0000259" key="1">
    <source>
        <dbReference type="PROSITE" id="PS50057"/>
    </source>
</evidence>
<dbReference type="SMART" id="SM00295">
    <property type="entry name" value="B41"/>
    <property type="match status" value="1"/>
</dbReference>
<evidence type="ECO:0000313" key="2">
    <source>
        <dbReference type="EMBL" id="KAJ7336651.1"/>
    </source>
</evidence>
<dbReference type="InterPro" id="IPR019749">
    <property type="entry name" value="Band_41_domain"/>
</dbReference>
<dbReference type="PANTHER" id="PTHR23280">
    <property type="entry name" value="4.1 G PROTEIN"/>
    <property type="match status" value="1"/>
</dbReference>
<gene>
    <name evidence="2" type="ORF">OS493_011871</name>
</gene>
<dbReference type="InterPro" id="IPR000299">
    <property type="entry name" value="FERM_domain"/>
</dbReference>
<protein>
    <recommendedName>
        <fullName evidence="1">FERM domain-containing protein</fullName>
    </recommendedName>
</protein>